<dbReference type="Proteomes" id="UP001433508">
    <property type="component" value="Unassembled WGS sequence"/>
</dbReference>
<organism evidence="1 2">
    <name type="scientific">Lipomyces kononenkoae</name>
    <name type="common">Yeast</name>
    <dbReference type="NCBI Taxonomy" id="34357"/>
    <lineage>
        <taxon>Eukaryota</taxon>
        <taxon>Fungi</taxon>
        <taxon>Dikarya</taxon>
        <taxon>Ascomycota</taxon>
        <taxon>Saccharomycotina</taxon>
        <taxon>Lipomycetes</taxon>
        <taxon>Lipomycetales</taxon>
        <taxon>Lipomycetaceae</taxon>
        <taxon>Lipomyces</taxon>
    </lineage>
</organism>
<gene>
    <name evidence="1" type="ORF">V1525DRAFT_400842</name>
</gene>
<name>A0ACC3T3N5_LIPKO</name>
<sequence>MVKQLMRPSYTRSIIRWARSFSTIPCRGFLAYPARARDATELSSTPAGTRLRGCNILKNGQDPEALPDNEYPDWLWELLDEEAQKRKLDADPEKKARKEWRKKNRERIKQANFLKSMR</sequence>
<keyword evidence="1" id="KW-0689">Ribosomal protein</keyword>
<reference evidence="2" key="1">
    <citation type="journal article" date="2024" name="Front. Bioeng. Biotechnol.">
        <title>Genome-scale model development and genomic sequencing of the oleaginous clade Lipomyces.</title>
        <authorList>
            <person name="Czajka J.J."/>
            <person name="Han Y."/>
            <person name="Kim J."/>
            <person name="Mondo S.J."/>
            <person name="Hofstad B.A."/>
            <person name="Robles A."/>
            <person name="Haridas S."/>
            <person name="Riley R."/>
            <person name="LaButti K."/>
            <person name="Pangilinan J."/>
            <person name="Andreopoulos W."/>
            <person name="Lipzen A."/>
            <person name="Yan J."/>
            <person name="Wang M."/>
            <person name="Ng V."/>
            <person name="Grigoriev I.V."/>
            <person name="Spatafora J.W."/>
            <person name="Magnuson J.K."/>
            <person name="Baker S.E."/>
            <person name="Pomraning K.R."/>
        </authorList>
    </citation>
    <scope>NUCLEOTIDE SEQUENCE [LARGE SCALE GENOMIC DNA]</scope>
    <source>
        <strain evidence="2">CBS 7786</strain>
    </source>
</reference>
<comment type="caution">
    <text evidence="1">The sequence shown here is derived from an EMBL/GenBank/DDBJ whole genome shotgun (WGS) entry which is preliminary data.</text>
</comment>
<accession>A0ACC3T3N5</accession>
<evidence type="ECO:0000313" key="1">
    <source>
        <dbReference type="EMBL" id="KAK9238546.1"/>
    </source>
</evidence>
<evidence type="ECO:0000313" key="2">
    <source>
        <dbReference type="Proteomes" id="UP001433508"/>
    </source>
</evidence>
<dbReference type="EMBL" id="MU971355">
    <property type="protein sequence ID" value="KAK9238546.1"/>
    <property type="molecule type" value="Genomic_DNA"/>
</dbReference>
<protein>
    <submittedName>
        <fullName evidence="1">Mitochondrial ribosomal protein L37-domain-containing protein</fullName>
    </submittedName>
</protein>
<proteinExistence type="predicted"/>
<keyword evidence="1" id="KW-0687">Ribonucleoprotein</keyword>
<keyword evidence="2" id="KW-1185">Reference proteome</keyword>